<keyword evidence="9 10" id="KW-0472">Membrane</keyword>
<evidence type="ECO:0000256" key="8">
    <source>
        <dbReference type="ARBA" id="ARBA00023004"/>
    </source>
</evidence>
<organism evidence="13 14">
    <name type="scientific">Chenggangzhangella methanolivorans</name>
    <dbReference type="NCBI Taxonomy" id="1437009"/>
    <lineage>
        <taxon>Bacteria</taxon>
        <taxon>Pseudomonadati</taxon>
        <taxon>Pseudomonadota</taxon>
        <taxon>Alphaproteobacteria</taxon>
        <taxon>Hyphomicrobiales</taxon>
        <taxon>Methylopilaceae</taxon>
        <taxon>Chenggangzhangella</taxon>
    </lineage>
</organism>
<feature type="binding site" description="axial binding residue" evidence="10 11">
    <location>
        <position position="142"/>
    </location>
    <ligand>
        <name>heme</name>
        <dbReference type="ChEBI" id="CHEBI:30413"/>
    </ligand>
    <ligandPart>
        <name>Fe</name>
        <dbReference type="ChEBI" id="CHEBI:18248"/>
    </ligandPart>
</feature>
<dbReference type="GO" id="GO:0020037">
    <property type="term" value="F:heme binding"/>
    <property type="evidence" value="ECO:0007669"/>
    <property type="project" value="InterPro"/>
</dbReference>
<evidence type="ECO:0000256" key="12">
    <source>
        <dbReference type="SAM" id="MobiDB-lite"/>
    </source>
</evidence>
<keyword evidence="4 10" id="KW-0479">Metal-binding</keyword>
<evidence type="ECO:0000256" key="9">
    <source>
        <dbReference type="ARBA" id="ARBA00023136"/>
    </source>
</evidence>
<evidence type="ECO:0000313" key="13">
    <source>
        <dbReference type="EMBL" id="QZO00762.1"/>
    </source>
</evidence>
<dbReference type="HAMAP" id="MF_01959">
    <property type="entry name" value="CcmE"/>
    <property type="match status" value="1"/>
</dbReference>
<accession>A0A9E6RAS9</accession>
<dbReference type="GO" id="GO:0005886">
    <property type="term" value="C:plasma membrane"/>
    <property type="evidence" value="ECO:0007669"/>
    <property type="project" value="UniProtKB-SubCell"/>
</dbReference>
<name>A0A9E6RAS9_9HYPH</name>
<evidence type="ECO:0000256" key="7">
    <source>
        <dbReference type="ARBA" id="ARBA00022989"/>
    </source>
</evidence>
<evidence type="ECO:0000256" key="2">
    <source>
        <dbReference type="ARBA" id="ARBA00022617"/>
    </source>
</evidence>
<feature type="compositionally biased region" description="Basic and acidic residues" evidence="12">
    <location>
        <begin position="141"/>
        <end position="167"/>
    </location>
</feature>
<keyword evidence="7 10" id="KW-1133">Transmembrane helix</keyword>
<dbReference type="SUPFAM" id="SSF82093">
    <property type="entry name" value="Heme chaperone CcmE"/>
    <property type="match status" value="1"/>
</dbReference>
<evidence type="ECO:0000256" key="4">
    <source>
        <dbReference type="ARBA" id="ARBA00022723"/>
    </source>
</evidence>
<keyword evidence="10" id="KW-1003">Cell membrane</keyword>
<dbReference type="Pfam" id="PF03100">
    <property type="entry name" value="CcmE"/>
    <property type="match status" value="1"/>
</dbReference>
<keyword evidence="3 10" id="KW-0812">Transmembrane</keyword>
<reference evidence="13" key="1">
    <citation type="submission" date="2021-08" db="EMBL/GenBank/DDBJ databases">
        <authorList>
            <person name="Zhang H."/>
            <person name="Xu M."/>
            <person name="Yu Z."/>
            <person name="Yang L."/>
            <person name="Cai Y."/>
        </authorList>
    </citation>
    <scope>NUCLEOTIDE SEQUENCE</scope>
    <source>
        <strain evidence="13">CHL1</strain>
    </source>
</reference>
<dbReference type="GO" id="GO:0017003">
    <property type="term" value="P:protein-heme linkage"/>
    <property type="evidence" value="ECO:0007669"/>
    <property type="project" value="UniProtKB-UniRule"/>
</dbReference>
<feature type="topological domain" description="Extracellular" evidence="10">
    <location>
        <begin position="46"/>
        <end position="180"/>
    </location>
</feature>
<evidence type="ECO:0000256" key="3">
    <source>
        <dbReference type="ARBA" id="ARBA00022692"/>
    </source>
</evidence>
<evidence type="ECO:0000313" key="14">
    <source>
        <dbReference type="Proteomes" id="UP000825701"/>
    </source>
</evidence>
<feature type="binding site" description="covalent" evidence="10 11">
    <location>
        <position position="138"/>
    </location>
    <ligand>
        <name>heme</name>
        <dbReference type="ChEBI" id="CHEBI:30413"/>
    </ligand>
</feature>
<evidence type="ECO:0000256" key="10">
    <source>
        <dbReference type="HAMAP-Rule" id="MF_01959"/>
    </source>
</evidence>
<gene>
    <name evidence="10 13" type="primary">ccmE</name>
    <name evidence="10" type="synonym">cycJ</name>
    <name evidence="13" type="ORF">K6K41_03505</name>
</gene>
<evidence type="ECO:0000256" key="1">
    <source>
        <dbReference type="ARBA" id="ARBA00004370"/>
    </source>
</evidence>
<evidence type="ECO:0000256" key="6">
    <source>
        <dbReference type="ARBA" id="ARBA00022968"/>
    </source>
</evidence>
<dbReference type="RefSeq" id="WP_261403946.1">
    <property type="nucleotide sequence ID" value="NZ_CP081869.1"/>
</dbReference>
<keyword evidence="14" id="KW-1185">Reference proteome</keyword>
<keyword evidence="2 10" id="KW-0349">Heme</keyword>
<dbReference type="InterPro" id="IPR012340">
    <property type="entry name" value="NA-bd_OB-fold"/>
</dbReference>
<keyword evidence="8 10" id="KW-0408">Iron</keyword>
<dbReference type="GO" id="GO:0046872">
    <property type="term" value="F:metal ion binding"/>
    <property type="evidence" value="ECO:0007669"/>
    <property type="project" value="UniProtKB-KW"/>
</dbReference>
<dbReference type="PANTHER" id="PTHR34128">
    <property type="entry name" value="CYTOCHROME C-TYPE BIOGENESIS PROTEIN CCME HOMOLOG, MITOCHONDRIAL"/>
    <property type="match status" value="1"/>
</dbReference>
<dbReference type="InterPro" id="IPR036127">
    <property type="entry name" value="CcmE-like_sf"/>
</dbReference>
<protein>
    <recommendedName>
        <fullName evidence="10">Cytochrome c-type biogenesis protein CcmE</fullName>
    </recommendedName>
    <alternativeName>
        <fullName evidence="10">Cytochrome c maturation protein E</fullName>
    </alternativeName>
    <alternativeName>
        <fullName evidence="10">Heme chaperone CcmE</fullName>
    </alternativeName>
</protein>
<dbReference type="NCBIfam" id="NF009727">
    <property type="entry name" value="PRK13254.1-1"/>
    <property type="match status" value="1"/>
</dbReference>
<dbReference type="NCBIfam" id="NF009731">
    <property type="entry name" value="PRK13254.1-5"/>
    <property type="match status" value="1"/>
</dbReference>
<evidence type="ECO:0000256" key="5">
    <source>
        <dbReference type="ARBA" id="ARBA00022748"/>
    </source>
</evidence>
<comment type="similarity">
    <text evidence="10">Belongs to the CcmE/CycJ family.</text>
</comment>
<dbReference type="EMBL" id="CP081869">
    <property type="protein sequence ID" value="QZO00762.1"/>
    <property type="molecule type" value="Genomic_DNA"/>
</dbReference>
<dbReference type="KEGG" id="cmet:K6K41_03505"/>
<proteinExistence type="inferred from homology"/>
<dbReference type="Gene3D" id="2.40.50.140">
    <property type="entry name" value="Nucleic acid-binding proteins"/>
    <property type="match status" value="1"/>
</dbReference>
<feature type="region of interest" description="Disordered" evidence="12">
    <location>
        <begin position="141"/>
        <end position="180"/>
    </location>
</feature>
<dbReference type="GO" id="GO:0017004">
    <property type="term" value="P:cytochrome complex assembly"/>
    <property type="evidence" value="ECO:0007669"/>
    <property type="project" value="UniProtKB-KW"/>
</dbReference>
<dbReference type="InterPro" id="IPR004329">
    <property type="entry name" value="CcmE"/>
</dbReference>
<comment type="function">
    <text evidence="10">Heme chaperone required for the biogenesis of c-type cytochromes. Transiently binds heme delivered by CcmC and transfers the heme to apo-cytochromes in a process facilitated by CcmF and CcmH.</text>
</comment>
<comment type="subcellular location">
    <subcellularLocation>
        <location evidence="10">Cell membrane</location>
        <topology evidence="10">Single-pass type II membrane protein</topology>
    </subcellularLocation>
    <subcellularLocation>
        <location evidence="1">Membrane</location>
    </subcellularLocation>
</comment>
<evidence type="ECO:0000256" key="11">
    <source>
        <dbReference type="PIRSR" id="PIRSR604329-50"/>
    </source>
</evidence>
<feature type="topological domain" description="Cytoplasmic" evidence="10">
    <location>
        <begin position="1"/>
        <end position="24"/>
    </location>
</feature>
<dbReference type="AlphaFoldDB" id="A0A9E6RAS9"/>
<sequence length="180" mass="19332">MTLDASTSSFPSPRRRASARKRRRFALLAVIGLVLAAAVALVLNAFTDTLVFFRTPSEIAQRGDALGTRMRLGGLVKQGSVRHEGTTVFFTVTDNKADQAVTYTGMLPDLFREGQGVVTEGSVQTDGVFKADSVLAKHDENYMPKDVADRLKEQGEWRGGGKSDGKSDAAPAAKPAETSK</sequence>
<keyword evidence="5 10" id="KW-0201">Cytochrome c-type biogenesis</keyword>
<dbReference type="PANTHER" id="PTHR34128:SF2">
    <property type="entry name" value="CYTOCHROME C-TYPE BIOGENESIS PROTEIN CCME HOMOLOG, MITOCHONDRIAL"/>
    <property type="match status" value="1"/>
</dbReference>
<keyword evidence="6 10" id="KW-0735">Signal-anchor</keyword>
<dbReference type="Proteomes" id="UP000825701">
    <property type="component" value="Chromosome"/>
</dbReference>